<keyword evidence="2" id="KW-1185">Reference proteome</keyword>
<evidence type="ECO:0000313" key="1">
    <source>
        <dbReference type="EMBL" id="CAG5108270.1"/>
    </source>
</evidence>
<organism evidence="1 2">
    <name type="scientific">Oikopleura dioica</name>
    <name type="common">Tunicate</name>
    <dbReference type="NCBI Taxonomy" id="34765"/>
    <lineage>
        <taxon>Eukaryota</taxon>
        <taxon>Metazoa</taxon>
        <taxon>Chordata</taxon>
        <taxon>Tunicata</taxon>
        <taxon>Appendicularia</taxon>
        <taxon>Copelata</taxon>
        <taxon>Oikopleuridae</taxon>
        <taxon>Oikopleura</taxon>
    </lineage>
</organism>
<dbReference type="Proteomes" id="UP001158576">
    <property type="component" value="Chromosome 1"/>
</dbReference>
<protein>
    <submittedName>
        <fullName evidence="1">Oidioi.mRNA.OKI2018_I69.chr1.g3716.t1.cds</fullName>
    </submittedName>
</protein>
<sequence>MKWGGHSCTADGLENGRDVYWCDGWTIERIAFGDRGWTAHATDSNKYAWSNTADTELLCLGDNGELRRFFPWGGEQLELYLRHEGSIEKLQPCASHDCSDNEFCSNNEDGSSFTCIPRPTTTPSTTTTISSEGTVWFVQYEMITDYVEAKDMCRKIAEIKYLIKQWNLHKTEYLGFLTFGQFFCGSDFLKAIDDGRLRIDFTDNRPVYAYSGQTAYKENGNFSKKTLQFIARGSDAAIWGVGKHSWVDIVFVQIHGIDIVDWQGKDIEMCFEKARIGFEKDATAYAEAVNNDVNYASCVVNA</sequence>
<name>A0ABN7SV14_OIKDI</name>
<accession>A0ABN7SV14</accession>
<evidence type="ECO:0000313" key="2">
    <source>
        <dbReference type="Proteomes" id="UP001158576"/>
    </source>
</evidence>
<proteinExistence type="predicted"/>
<gene>
    <name evidence="1" type="ORF">OKIOD_LOCUS12481</name>
</gene>
<reference evidence="1 2" key="1">
    <citation type="submission" date="2021-04" db="EMBL/GenBank/DDBJ databases">
        <authorList>
            <person name="Bliznina A."/>
        </authorList>
    </citation>
    <scope>NUCLEOTIDE SEQUENCE [LARGE SCALE GENOMIC DNA]</scope>
</reference>
<dbReference type="EMBL" id="OU015566">
    <property type="protein sequence ID" value="CAG5108270.1"/>
    <property type="molecule type" value="Genomic_DNA"/>
</dbReference>